<reference evidence="2" key="1">
    <citation type="journal article" date="2010" name="Science">
        <title>Plasticity of animal genome architecture unmasked by rapid evolution of a pelagic tunicate.</title>
        <authorList>
            <person name="Denoeud F."/>
            <person name="Henriet S."/>
            <person name="Mungpakdee S."/>
            <person name="Aury J.M."/>
            <person name="Da Silva C."/>
            <person name="Brinkmann H."/>
            <person name="Mikhaleva J."/>
            <person name="Olsen L.C."/>
            <person name="Jubin C."/>
            <person name="Canestro C."/>
            <person name="Bouquet J.M."/>
            <person name="Danks G."/>
            <person name="Poulain J."/>
            <person name="Campsteijn C."/>
            <person name="Adamski M."/>
            <person name="Cross I."/>
            <person name="Yadetie F."/>
            <person name="Muffato M."/>
            <person name="Louis A."/>
            <person name="Butcher S."/>
            <person name="Tsagkogeorga G."/>
            <person name="Konrad A."/>
            <person name="Singh S."/>
            <person name="Jensen M.F."/>
            <person name="Cong E.H."/>
            <person name="Eikeseth-Otteraa H."/>
            <person name="Noel B."/>
            <person name="Anthouard V."/>
            <person name="Porcel B.M."/>
            <person name="Kachouri-Lafond R."/>
            <person name="Nishino A."/>
            <person name="Ugolini M."/>
            <person name="Chourrout P."/>
            <person name="Nishida H."/>
            <person name="Aasland R."/>
            <person name="Huzurbazar S."/>
            <person name="Westhof E."/>
            <person name="Delsuc F."/>
            <person name="Lehrach H."/>
            <person name="Reinhardt R."/>
            <person name="Weissenbach J."/>
            <person name="Roy S.W."/>
            <person name="Artiguenave F."/>
            <person name="Postlethwait J.H."/>
            <person name="Manak J.R."/>
            <person name="Thompson E.M."/>
            <person name="Jaillon O."/>
            <person name="Du Pasquier L."/>
            <person name="Boudinot P."/>
            <person name="Liberles D.A."/>
            <person name="Volff J.N."/>
            <person name="Philippe H."/>
            <person name="Lenhard B."/>
            <person name="Roest Crollius H."/>
            <person name="Wincker P."/>
            <person name="Chourrout D."/>
        </authorList>
    </citation>
    <scope>NUCLEOTIDE SEQUENCE [LARGE SCALE GENOMIC DNA]</scope>
</reference>
<proteinExistence type="predicted"/>
<evidence type="ECO:0000313" key="3">
    <source>
        <dbReference type="EMBL" id="CBY38544.1"/>
    </source>
</evidence>
<dbReference type="EMBL" id="FN654279">
    <property type="protein sequence ID" value="CBY30601.1"/>
    <property type="molecule type" value="Genomic_DNA"/>
</dbReference>
<gene>
    <name evidence="2" type="ORF">GSOID_T00018477001</name>
    <name evidence="3" type="ORF">GSOID_T00032494001</name>
</gene>
<protein>
    <submittedName>
        <fullName evidence="2">Uncharacterized protein</fullName>
    </submittedName>
</protein>
<evidence type="ECO:0000256" key="1">
    <source>
        <dbReference type="SAM" id="MobiDB-lite"/>
    </source>
</evidence>
<sequence length="194" mass="23087">MQALQRRHRRREKEEINDKKWFFRRFERLDTEYDRPFSFNGNSSESDHRSTTRESSPKRLETLPRIENLEKSGPIYNNSTDDEDPYGFKENYVPVKEYADKKERANWVFSLTDKEFEWHRKQHQMLQESVDKGVQAIVDVTSTVSQYRTDDFAKVNPHGSFSSARVRISTNSSHSIDDRLKDLQSSMSKRTHDF</sequence>
<evidence type="ECO:0000313" key="2">
    <source>
        <dbReference type="EMBL" id="CBY30601.1"/>
    </source>
</evidence>
<name>E4Y4K3_OIKDI</name>
<accession>E4Y4K3</accession>
<dbReference type="AlphaFoldDB" id="E4Y4K3"/>
<dbReference type="Proteomes" id="UP000011014">
    <property type="component" value="Unassembled WGS sequence"/>
</dbReference>
<feature type="compositionally biased region" description="Basic and acidic residues" evidence="1">
    <location>
        <begin position="45"/>
        <end position="70"/>
    </location>
</feature>
<feature type="region of interest" description="Disordered" evidence="1">
    <location>
        <begin position="175"/>
        <end position="194"/>
    </location>
</feature>
<dbReference type="EMBL" id="FN655254">
    <property type="protein sequence ID" value="CBY38544.1"/>
    <property type="molecule type" value="Genomic_DNA"/>
</dbReference>
<organism evidence="2">
    <name type="scientific">Oikopleura dioica</name>
    <name type="common">Tunicate</name>
    <dbReference type="NCBI Taxonomy" id="34765"/>
    <lineage>
        <taxon>Eukaryota</taxon>
        <taxon>Metazoa</taxon>
        <taxon>Chordata</taxon>
        <taxon>Tunicata</taxon>
        <taxon>Appendicularia</taxon>
        <taxon>Copelata</taxon>
        <taxon>Oikopleuridae</taxon>
        <taxon>Oikopleura</taxon>
    </lineage>
</organism>
<feature type="region of interest" description="Disordered" evidence="1">
    <location>
        <begin position="34"/>
        <end position="88"/>
    </location>
</feature>